<feature type="domain" description="YqcC-like" evidence="1">
    <location>
        <begin position="7"/>
        <end position="103"/>
    </location>
</feature>
<accession>A0A379G6L3</accession>
<evidence type="ECO:0000313" key="3">
    <source>
        <dbReference type="Proteomes" id="UP000255129"/>
    </source>
</evidence>
<dbReference type="Gene3D" id="1.20.1440.40">
    <property type="entry name" value="YqcC-like"/>
    <property type="match status" value="1"/>
</dbReference>
<dbReference type="OrthoDB" id="8794567at2"/>
<dbReference type="SUPFAM" id="SSF158452">
    <property type="entry name" value="YqcC-like"/>
    <property type="match status" value="1"/>
</dbReference>
<evidence type="ECO:0000313" key="2">
    <source>
        <dbReference type="EMBL" id="SUC36628.1"/>
    </source>
</evidence>
<dbReference type="RefSeq" id="WP_006814054.1">
    <property type="nucleotide sequence ID" value="NZ_AP018946.1"/>
</dbReference>
<reference evidence="2 3" key="1">
    <citation type="submission" date="2018-06" db="EMBL/GenBank/DDBJ databases">
        <authorList>
            <consortium name="Pathogen Informatics"/>
            <person name="Doyle S."/>
        </authorList>
    </citation>
    <scope>NUCLEOTIDE SEQUENCE [LARGE SCALE GENOMIC DNA]</scope>
    <source>
        <strain evidence="2 3">NCTC12026</strain>
    </source>
</reference>
<organism evidence="2 3">
    <name type="scientific">Providencia rustigianii</name>
    <dbReference type="NCBI Taxonomy" id="158850"/>
    <lineage>
        <taxon>Bacteria</taxon>
        <taxon>Pseudomonadati</taxon>
        <taxon>Pseudomonadota</taxon>
        <taxon>Gammaproteobacteria</taxon>
        <taxon>Enterobacterales</taxon>
        <taxon>Morganellaceae</taxon>
        <taxon>Providencia</taxon>
    </lineage>
</organism>
<dbReference type="InterPro" id="IPR023376">
    <property type="entry name" value="YqcC-like_dom"/>
</dbReference>
<dbReference type="EMBL" id="UGUA01000002">
    <property type="protein sequence ID" value="SUC36628.1"/>
    <property type="molecule type" value="Genomic_DNA"/>
</dbReference>
<dbReference type="GO" id="GO:0044010">
    <property type="term" value="P:single-species biofilm formation"/>
    <property type="evidence" value="ECO:0007669"/>
    <property type="project" value="TreeGrafter"/>
</dbReference>
<sequence>MNIEQRILEKLEHLEAEMKAQSLWDEVPPSPEAFESVEPFAIDTMEAAQWLQWILIPRLNEMIEQGATLPSNFAIAPYFEEVYKDDEDGKFIAFLDHLRELDSYFQFTVTGG</sequence>
<protein>
    <submittedName>
        <fullName evidence="2">Domain of uncharacterized function, DUF446</fullName>
    </submittedName>
</protein>
<dbReference type="AlphaFoldDB" id="A0A379G6L3"/>
<dbReference type="InterPro" id="IPR007384">
    <property type="entry name" value="UCP006257"/>
</dbReference>
<dbReference type="PANTHER" id="PTHR39586:SF1">
    <property type="entry name" value="CYTOPLASMIC PROTEIN"/>
    <property type="match status" value="1"/>
</dbReference>
<dbReference type="PIRSF" id="PIRSF006257">
    <property type="entry name" value="UCP006257"/>
    <property type="match status" value="1"/>
</dbReference>
<dbReference type="Proteomes" id="UP000255129">
    <property type="component" value="Unassembled WGS sequence"/>
</dbReference>
<dbReference type="InterPro" id="IPR036814">
    <property type="entry name" value="YqcC-like_sf"/>
</dbReference>
<dbReference type="Pfam" id="PF04287">
    <property type="entry name" value="DUF446"/>
    <property type="match status" value="1"/>
</dbReference>
<name>A0A379G6L3_9GAMM</name>
<gene>
    <name evidence="2" type="primary">yqcC</name>
    <name evidence="2" type="ORF">NCTC12026_03061</name>
</gene>
<dbReference type="PANTHER" id="PTHR39586">
    <property type="entry name" value="CYTOPLASMIC PROTEIN-RELATED"/>
    <property type="match status" value="1"/>
</dbReference>
<evidence type="ECO:0000259" key="1">
    <source>
        <dbReference type="Pfam" id="PF04287"/>
    </source>
</evidence>
<proteinExistence type="predicted"/>